<name>T0L9G7_9MICR</name>
<accession>T0L9G7</accession>
<keyword evidence="2" id="KW-1185">Reference proteome</keyword>
<dbReference type="VEuPathDB" id="MicrosporidiaDB:NAPIS_ORF01362"/>
<sequence>MYSFSFCLHTTLKYNLTIFVLALTNCVKIVAKNQTYSYLTIQKNYYTYRIELENSRKYELLARNNPICHDLKRLGIDNSIEAYIQSRVIKKTLESISLEYRQGLREGGSAIEDVTSILKKISSHDAGENYLFYPITISIFEKIKYNLLTNHLVLFMKVIKYRKLHTNTFNPFFKNELKFITIKAHILLIDKKSKEIFIVEIGVTSIDNLQQVETEKLRKYDLLANELGLIHGCKTKIIPYVLTWDGIVTKYHVKYGKALEILDRIEDISNQRRLNISENERNENLHTKIMKLTLK</sequence>
<dbReference type="EMBL" id="KE647181">
    <property type="protein sequence ID" value="EQB61073.1"/>
    <property type="molecule type" value="Genomic_DNA"/>
</dbReference>
<evidence type="ECO:0000313" key="1">
    <source>
        <dbReference type="EMBL" id="EQB61073.1"/>
    </source>
</evidence>
<dbReference type="Proteomes" id="UP000053780">
    <property type="component" value="Unassembled WGS sequence"/>
</dbReference>
<gene>
    <name evidence="1" type="ORF">NAPIS_ORF01362</name>
</gene>
<reference evidence="1 2" key="1">
    <citation type="journal article" date="2013" name="BMC Genomics">
        <title>Genome sequencing and comparative genomics of honey bee microsporidia, Nosema apis reveal novel insights into host-parasite interactions.</title>
        <authorList>
            <person name="Chen Yp."/>
            <person name="Pettis J.S."/>
            <person name="Zhao Y."/>
            <person name="Liu X."/>
            <person name="Tallon L.J."/>
            <person name="Sadzewicz L.D."/>
            <person name="Li R."/>
            <person name="Zheng H."/>
            <person name="Huang S."/>
            <person name="Zhang X."/>
            <person name="Hamilton M.C."/>
            <person name="Pernal S.F."/>
            <person name="Melathopoulos A.P."/>
            <person name="Yan X."/>
            <person name="Evans J.D."/>
        </authorList>
    </citation>
    <scope>NUCLEOTIDE SEQUENCE [LARGE SCALE GENOMIC DNA]</scope>
    <source>
        <strain evidence="1 2">BRL 01</strain>
    </source>
</reference>
<evidence type="ECO:0000313" key="2">
    <source>
        <dbReference type="Proteomes" id="UP000053780"/>
    </source>
</evidence>
<proteinExistence type="predicted"/>
<dbReference type="AlphaFoldDB" id="T0L9G7"/>
<protein>
    <submittedName>
        <fullName evidence="1">Uncharacterized protein</fullName>
    </submittedName>
</protein>
<organism evidence="1 2">
    <name type="scientific">Vairimorpha apis BRL 01</name>
    <dbReference type="NCBI Taxonomy" id="1037528"/>
    <lineage>
        <taxon>Eukaryota</taxon>
        <taxon>Fungi</taxon>
        <taxon>Fungi incertae sedis</taxon>
        <taxon>Microsporidia</taxon>
        <taxon>Nosematidae</taxon>
        <taxon>Vairimorpha</taxon>
    </lineage>
</organism>
<dbReference type="HOGENOM" id="CLU_943630_0_0_1"/>